<dbReference type="KEGG" id="pno:SNOG_09714"/>
<evidence type="ECO:0000313" key="2">
    <source>
        <dbReference type="EMBL" id="QRC90312.1"/>
    </source>
</evidence>
<gene>
    <name evidence="2" type="ORF">JI435_097140</name>
</gene>
<dbReference type="VEuPathDB" id="FungiDB:JI435_097140"/>
<dbReference type="EMBL" id="CP069023">
    <property type="protein sequence ID" value="QRC90312.1"/>
    <property type="molecule type" value="Genomic_DNA"/>
</dbReference>
<protein>
    <submittedName>
        <fullName evidence="2">Uncharacterized protein</fullName>
    </submittedName>
</protein>
<dbReference type="AlphaFoldDB" id="A0A7U2HW35"/>
<dbReference type="Proteomes" id="UP000663193">
    <property type="component" value="Chromosome 1"/>
</dbReference>
<sequence length="55" mass="5918">MLRIAKGTQETTEKIEAIVNTLKASIGKEHGYGVTEQEREGQAADVASLDASNEQ</sequence>
<evidence type="ECO:0000313" key="3">
    <source>
        <dbReference type="Proteomes" id="UP000663193"/>
    </source>
</evidence>
<evidence type="ECO:0000256" key="1">
    <source>
        <dbReference type="SAM" id="MobiDB-lite"/>
    </source>
</evidence>
<accession>A0A7U2HW35</accession>
<feature type="region of interest" description="Disordered" evidence="1">
    <location>
        <begin position="29"/>
        <end position="55"/>
    </location>
</feature>
<keyword evidence="3" id="KW-1185">Reference proteome</keyword>
<reference evidence="3" key="1">
    <citation type="journal article" date="2021" name="BMC Genomics">
        <title>Chromosome-level genome assembly and manually-curated proteome of model necrotroph Parastagonospora nodorum Sn15 reveals a genome-wide trove of candidate effector homologs, and redundancy of virulence-related functions within an accessory chromosome.</title>
        <authorList>
            <person name="Bertazzoni S."/>
            <person name="Jones D.A.B."/>
            <person name="Phan H.T."/>
            <person name="Tan K.-C."/>
            <person name="Hane J.K."/>
        </authorList>
    </citation>
    <scope>NUCLEOTIDE SEQUENCE [LARGE SCALE GENOMIC DNA]</scope>
    <source>
        <strain evidence="3">SN15 / ATCC MYA-4574 / FGSC 10173)</strain>
    </source>
</reference>
<dbReference type="RefSeq" id="XP_001800000.1">
    <property type="nucleotide sequence ID" value="XM_001799948.1"/>
</dbReference>
<proteinExistence type="predicted"/>
<name>A0A7U2HW35_PHANO</name>
<feature type="compositionally biased region" description="Basic and acidic residues" evidence="1">
    <location>
        <begin position="29"/>
        <end position="42"/>
    </location>
</feature>
<organism evidence="2 3">
    <name type="scientific">Phaeosphaeria nodorum (strain SN15 / ATCC MYA-4574 / FGSC 10173)</name>
    <name type="common">Glume blotch fungus</name>
    <name type="synonym">Parastagonospora nodorum</name>
    <dbReference type="NCBI Taxonomy" id="321614"/>
    <lineage>
        <taxon>Eukaryota</taxon>
        <taxon>Fungi</taxon>
        <taxon>Dikarya</taxon>
        <taxon>Ascomycota</taxon>
        <taxon>Pezizomycotina</taxon>
        <taxon>Dothideomycetes</taxon>
        <taxon>Pleosporomycetidae</taxon>
        <taxon>Pleosporales</taxon>
        <taxon>Pleosporineae</taxon>
        <taxon>Phaeosphaeriaceae</taxon>
        <taxon>Parastagonospora</taxon>
    </lineage>
</organism>